<evidence type="ECO:0000259" key="1">
    <source>
        <dbReference type="Pfam" id="PF03551"/>
    </source>
</evidence>
<dbReference type="AlphaFoldDB" id="A0A2T4PUT4"/>
<evidence type="ECO:0000313" key="2">
    <source>
        <dbReference type="EMBL" id="PTI30105.1"/>
    </source>
</evidence>
<dbReference type="SUPFAM" id="SSF46785">
    <property type="entry name" value="Winged helix' DNA-binding domain"/>
    <property type="match status" value="1"/>
</dbReference>
<dbReference type="InterPro" id="IPR005149">
    <property type="entry name" value="Tscrpt_reg_PadR_N"/>
</dbReference>
<protein>
    <submittedName>
        <fullName evidence="2">PadR family transcriptional regulator</fullName>
    </submittedName>
</protein>
<comment type="caution">
    <text evidence="2">The sequence shown here is derived from an EMBL/GenBank/DDBJ whole genome shotgun (WGS) entry which is preliminary data.</text>
</comment>
<proteinExistence type="predicted"/>
<dbReference type="RefSeq" id="WP_107556909.1">
    <property type="nucleotide sequence ID" value="NZ_CP051882.1"/>
</dbReference>
<dbReference type="PANTHER" id="PTHR33169:SF13">
    <property type="entry name" value="PADR-FAMILY TRANSCRIPTIONAL REGULATOR"/>
    <property type="match status" value="1"/>
</dbReference>
<organism evidence="2 3">
    <name type="scientific">Mammaliicoccus vitulinus</name>
    <dbReference type="NCBI Taxonomy" id="71237"/>
    <lineage>
        <taxon>Bacteria</taxon>
        <taxon>Bacillati</taxon>
        <taxon>Bacillota</taxon>
        <taxon>Bacilli</taxon>
        <taxon>Bacillales</taxon>
        <taxon>Staphylococcaceae</taxon>
        <taxon>Mammaliicoccus</taxon>
    </lineage>
</organism>
<dbReference type="Gene3D" id="1.10.10.10">
    <property type="entry name" value="Winged helix-like DNA-binding domain superfamily/Winged helix DNA-binding domain"/>
    <property type="match status" value="1"/>
</dbReference>
<accession>A0A2T4PUT4</accession>
<evidence type="ECO:0000313" key="3">
    <source>
        <dbReference type="Proteomes" id="UP000241209"/>
    </source>
</evidence>
<dbReference type="OrthoDB" id="9814826at2"/>
<name>A0A2T4PUT4_9STAP</name>
<dbReference type="PANTHER" id="PTHR33169">
    <property type="entry name" value="PADR-FAMILY TRANSCRIPTIONAL REGULATOR"/>
    <property type="match status" value="1"/>
</dbReference>
<dbReference type="InterPro" id="IPR052509">
    <property type="entry name" value="Metal_resp_DNA-bind_regulator"/>
</dbReference>
<feature type="domain" description="Transcription regulator PadR N-terminal" evidence="1">
    <location>
        <begin position="7"/>
        <end position="72"/>
    </location>
</feature>
<dbReference type="Proteomes" id="UP000241209">
    <property type="component" value="Unassembled WGS sequence"/>
</dbReference>
<dbReference type="InterPro" id="IPR036390">
    <property type="entry name" value="WH_DNA-bd_sf"/>
</dbReference>
<gene>
    <name evidence="2" type="ORF">BU072_05360</name>
</gene>
<dbReference type="EMBL" id="PZFK01000008">
    <property type="protein sequence ID" value="PTI30105.1"/>
    <property type="molecule type" value="Genomic_DNA"/>
</dbReference>
<dbReference type="InterPro" id="IPR036388">
    <property type="entry name" value="WH-like_DNA-bd_sf"/>
</dbReference>
<reference evidence="2 3" key="1">
    <citation type="journal article" date="2016" name="Front. Microbiol.">
        <title>Comprehensive Phylogenetic Analysis of Bovine Non-aureus Staphylococci Species Based on Whole-Genome Sequencing.</title>
        <authorList>
            <person name="Naushad S."/>
            <person name="Barkema H.W."/>
            <person name="Luby C."/>
            <person name="Condas L.A."/>
            <person name="Nobrega D.B."/>
            <person name="Carson D.A."/>
            <person name="De Buck J."/>
        </authorList>
    </citation>
    <scope>NUCLEOTIDE SEQUENCE [LARGE SCALE GENOMIC DNA]</scope>
    <source>
        <strain evidence="2 3">SNUC 2204</strain>
    </source>
</reference>
<sequence length="94" mass="10883">MHYILLAVRQPLHGYGIMQLVKTMSKDEVNIAAGTLYGAIENLKKNGYIELISDSNDRKKCYQITSLGEEILKIENERLQHIIKLYEYGCEYDE</sequence>
<dbReference type="Pfam" id="PF03551">
    <property type="entry name" value="PadR"/>
    <property type="match status" value="1"/>
</dbReference>